<dbReference type="PANTHER" id="PTHR38101">
    <property type="entry name" value="UPF0307 PROTEIN YJGA"/>
    <property type="match status" value="1"/>
</dbReference>
<accession>A0A5C7WGD0</accession>
<feature type="region of interest" description="Disordered" evidence="6">
    <location>
        <begin position="1"/>
        <end position="20"/>
    </location>
</feature>
<keyword evidence="1 5" id="KW-0963">Cytoplasm</keyword>
<evidence type="ECO:0000256" key="2">
    <source>
        <dbReference type="ARBA" id="ARBA00022517"/>
    </source>
</evidence>
<dbReference type="GO" id="GO:1902626">
    <property type="term" value="P:assembly of large subunit precursor of preribosome"/>
    <property type="evidence" value="ECO:0007669"/>
    <property type="project" value="UniProtKB-UniRule"/>
</dbReference>
<dbReference type="CDD" id="cd16331">
    <property type="entry name" value="YjgA-like"/>
    <property type="match status" value="1"/>
</dbReference>
<dbReference type="GO" id="GO:0019843">
    <property type="term" value="F:rRNA binding"/>
    <property type="evidence" value="ECO:0007669"/>
    <property type="project" value="UniProtKB-UniRule"/>
</dbReference>
<dbReference type="PIRSF" id="PIRSF016183">
    <property type="entry name" value="UCP016183"/>
    <property type="match status" value="1"/>
</dbReference>
<comment type="subcellular location">
    <subcellularLocation>
        <location evidence="5">Cytoplasm</location>
    </subcellularLocation>
    <text evidence="5">Associates with late stage pre-50S ribosomal subunits.</text>
</comment>
<organism evidence="7 8">
    <name type="scientific">Methylophilus methylotrophus</name>
    <name type="common">Bacterium W3A1</name>
    <dbReference type="NCBI Taxonomy" id="17"/>
    <lineage>
        <taxon>Bacteria</taxon>
        <taxon>Pseudomonadati</taxon>
        <taxon>Pseudomonadota</taxon>
        <taxon>Betaproteobacteria</taxon>
        <taxon>Nitrosomonadales</taxon>
        <taxon>Methylophilaceae</taxon>
        <taxon>Methylophilus</taxon>
    </lineage>
</organism>
<dbReference type="HAMAP" id="MF_00765">
    <property type="entry name" value="DarP"/>
    <property type="match status" value="1"/>
</dbReference>
<feature type="compositionally biased region" description="Polar residues" evidence="6">
    <location>
        <begin position="1"/>
        <end position="13"/>
    </location>
</feature>
<dbReference type="InterPro" id="IPR023153">
    <property type="entry name" value="DarP_sf"/>
</dbReference>
<reference evidence="7 8" key="1">
    <citation type="submission" date="2018-09" db="EMBL/GenBank/DDBJ databases">
        <title>Metagenome Assembled Genomes from an Advanced Water Purification Facility.</title>
        <authorList>
            <person name="Stamps B.W."/>
            <person name="Spear J.R."/>
        </authorList>
    </citation>
    <scope>NUCLEOTIDE SEQUENCE [LARGE SCALE GENOMIC DNA]</scope>
    <source>
        <strain evidence="7">Bin_42_2</strain>
    </source>
</reference>
<keyword evidence="2 5" id="KW-0690">Ribosome biogenesis</keyword>
<keyword evidence="4 5" id="KW-0694">RNA-binding</keyword>
<dbReference type="InterPro" id="IPR006839">
    <property type="entry name" value="DarP"/>
</dbReference>
<proteinExistence type="inferred from homology"/>
<dbReference type="Proteomes" id="UP000321374">
    <property type="component" value="Unassembled WGS sequence"/>
</dbReference>
<evidence type="ECO:0000256" key="4">
    <source>
        <dbReference type="ARBA" id="ARBA00022884"/>
    </source>
</evidence>
<evidence type="ECO:0000256" key="5">
    <source>
        <dbReference type="HAMAP-Rule" id="MF_00765"/>
    </source>
</evidence>
<dbReference type="NCBIfam" id="NF003593">
    <property type="entry name" value="PRK05255.1-1"/>
    <property type="match status" value="1"/>
</dbReference>
<comment type="caution">
    <text evidence="7">The sequence shown here is derived from an EMBL/GenBank/DDBJ whole genome shotgun (WGS) entry which is preliminary data.</text>
</comment>
<evidence type="ECO:0000256" key="1">
    <source>
        <dbReference type="ARBA" id="ARBA00022490"/>
    </source>
</evidence>
<protein>
    <recommendedName>
        <fullName evidence="5">Dual-action ribosomal maturation protein DarP</fullName>
    </recommendedName>
    <alternativeName>
        <fullName evidence="5">Large ribosomal subunit assembly factor DarP</fullName>
    </alternativeName>
</protein>
<dbReference type="SUPFAM" id="SSF158710">
    <property type="entry name" value="PSPTO4464-like"/>
    <property type="match status" value="1"/>
</dbReference>
<dbReference type="Gene3D" id="1.10.60.30">
    <property type="entry name" value="PSPTO4464-like domains"/>
    <property type="match status" value="2"/>
</dbReference>
<gene>
    <name evidence="5" type="primary">darP</name>
    <name evidence="7" type="ORF">E6Q51_05580</name>
</gene>
<name>A0A5C7WGD0_METME</name>
<keyword evidence="3 5" id="KW-0699">rRNA-binding</keyword>
<sequence>MTSETFDDSQPSKTRLKAEADAAQDIGRKLVELPKDKLKKLQLEESLMDAITEAKRITSNGAIRRQMQYIGRLMRETDLAPIVEQLEKWEGKHQEENARFHHMERWRSRLLEEAKAIELFLAEFPQTNVQQMRTLIRNAQKEHAAGKPPKSSRELFKMIREIMEDKRVVADAGFDDGAFEDGMSE</sequence>
<dbReference type="AlphaFoldDB" id="A0A5C7WGD0"/>
<dbReference type="Pfam" id="PF04751">
    <property type="entry name" value="DarP"/>
    <property type="match status" value="1"/>
</dbReference>
<evidence type="ECO:0000256" key="3">
    <source>
        <dbReference type="ARBA" id="ARBA00022730"/>
    </source>
</evidence>
<dbReference type="GO" id="GO:0043022">
    <property type="term" value="F:ribosome binding"/>
    <property type="evidence" value="ECO:0007669"/>
    <property type="project" value="UniProtKB-UniRule"/>
</dbReference>
<dbReference type="STRING" id="1122236.GCA_000378225_00864"/>
<comment type="similarity">
    <text evidence="5">Belongs to the DarP family.</text>
</comment>
<evidence type="ECO:0000313" key="7">
    <source>
        <dbReference type="EMBL" id="TXI36420.1"/>
    </source>
</evidence>
<dbReference type="GO" id="GO:0005829">
    <property type="term" value="C:cytosol"/>
    <property type="evidence" value="ECO:0007669"/>
    <property type="project" value="TreeGrafter"/>
</dbReference>
<dbReference type="PANTHER" id="PTHR38101:SF1">
    <property type="entry name" value="UPF0307 PROTEIN YJGA"/>
    <property type="match status" value="1"/>
</dbReference>
<evidence type="ECO:0000256" key="6">
    <source>
        <dbReference type="SAM" id="MobiDB-lite"/>
    </source>
</evidence>
<evidence type="ECO:0000313" key="8">
    <source>
        <dbReference type="Proteomes" id="UP000321374"/>
    </source>
</evidence>
<dbReference type="EMBL" id="SSGG01000089">
    <property type="protein sequence ID" value="TXI36420.1"/>
    <property type="molecule type" value="Genomic_DNA"/>
</dbReference>
<comment type="function">
    <text evidence="5">Member of a network of 50S ribosomal subunit biogenesis factors which assembles along the 30S-50S interface, preventing incorrect 23S rRNA structures from forming. Promotes peptidyl transferase center (PTC) maturation.</text>
</comment>